<name>A0ABX7I5V5_9BACT</name>
<reference evidence="1 2" key="1">
    <citation type="submission" date="2020-06" db="EMBL/GenBank/DDBJ databases">
        <title>Dyadobacter sandarakinus sp. nov., isolated from the soil of the Arctic Yellow River Station.</title>
        <authorList>
            <person name="Zhang Y."/>
            <person name="Peng F."/>
        </authorList>
    </citation>
    <scope>NUCLEOTIDE SEQUENCE [LARGE SCALE GENOMIC DNA]</scope>
    <source>
        <strain evidence="1 2">Q3-56</strain>
    </source>
</reference>
<proteinExistence type="predicted"/>
<evidence type="ECO:0008006" key="3">
    <source>
        <dbReference type="Google" id="ProtNLM"/>
    </source>
</evidence>
<dbReference type="EMBL" id="CP056775">
    <property type="protein sequence ID" value="QRR01165.1"/>
    <property type="molecule type" value="Genomic_DNA"/>
</dbReference>
<gene>
    <name evidence="1" type="ORF">HWI92_09745</name>
</gene>
<evidence type="ECO:0000313" key="2">
    <source>
        <dbReference type="Proteomes" id="UP000612680"/>
    </source>
</evidence>
<accession>A0ABX7I5V5</accession>
<dbReference type="RefSeq" id="WP_204663204.1">
    <property type="nucleotide sequence ID" value="NZ_CP056775.1"/>
</dbReference>
<protein>
    <recommendedName>
        <fullName evidence="3">DUF4397 domain-containing protein</fullName>
    </recommendedName>
</protein>
<keyword evidence="2" id="KW-1185">Reference proteome</keyword>
<sequence>MKFNLCIPVIAGLLLMQCKDKNEIVPPATETRQINILDFSVPGIDPSNIRTGKDFILINLPKDYKGGNFMKPSVIFQAGYSSDSDLLNGFNFEGKELVLHVAEPNLGSRSYTVCVVPYRPVTLSENIRNYDITLGPDAALSIPLTINGTLSTIDQQGRVVRSPKVVLTSRLTGEVRQSLFTDLSGQGPKAGISFRFPPDTEPGEYSAEIVWGEKKEPVSNNISIKKGLVQLKRPSFKMLKGTHYFEVNGFNISDKNKYEAVVKNDFTSETIQLTYKDAGTLWGNLSENTGTGNYKVTYLENGKILKPLEEKTDIVKYMGEDNLYIRNVDTQPILRIISQPSKSSEFETILGTKLPYFVPATVINRSEPLIAYIDRPGASTSQNDLVLINTATKKEFIIPRSDQAYSMFDGLMMFPVFDIRNIPAGKYESYVVTGTEKSERYGQLITIL</sequence>
<evidence type="ECO:0000313" key="1">
    <source>
        <dbReference type="EMBL" id="QRR01165.1"/>
    </source>
</evidence>
<dbReference type="Proteomes" id="UP000612680">
    <property type="component" value="Chromosome"/>
</dbReference>
<organism evidence="1 2">
    <name type="scientific">Dyadobacter sandarakinus</name>
    <dbReference type="NCBI Taxonomy" id="2747268"/>
    <lineage>
        <taxon>Bacteria</taxon>
        <taxon>Pseudomonadati</taxon>
        <taxon>Bacteroidota</taxon>
        <taxon>Cytophagia</taxon>
        <taxon>Cytophagales</taxon>
        <taxon>Spirosomataceae</taxon>
        <taxon>Dyadobacter</taxon>
    </lineage>
</organism>